<dbReference type="Pfam" id="PF00171">
    <property type="entry name" value="Aldedh"/>
    <property type="match status" value="1"/>
</dbReference>
<name>A0A328HJF7_ARTGO</name>
<dbReference type="FunFam" id="3.40.309.10:FF:000012">
    <property type="entry name" value="Betaine aldehyde dehydrogenase"/>
    <property type="match status" value="1"/>
</dbReference>
<comment type="caution">
    <text evidence="6">The sequence shown here is derived from an EMBL/GenBank/DDBJ whole genome shotgun (WGS) entry which is preliminary data.</text>
</comment>
<sequence>MTTTQQSFAPSEQAQSFLSREVHQLFIDGQMVPAESGKTLTTNNPSTGEVLARFAAGGPSDVDRAVLAARKAFNGPWSSWSPYERQALLNRVAQVLDQRFEELAEIEALDMGAPVSRLRNSKASLMKMLSFFASQATSISGETLMNGIPGNVATMTLKAPVGVIGGIIPWNGPLNGQFWIIGAVLASGCTAVLKPASEASLSVLRTAEILHEAGVPAGVINVITGSGSSAGNALAAHPDVDRVAFTGSTETGRRIIEASTVNIKKLQLELGGKSADIICADADLDKAVAGAAMGVFANSGQICFAGTRVLVQRPIVDQFTERLLAFMDTLRVGHSLDNASTLGPVINQNQLDTVLNYIDIGRNEGAELLYGGARLGDDLGNGYFVQPSVFGGVNNNMRIAREEIFGPVLSILPFDDIDEAIAIANDSEYGLGGAVWSQNLSTALRAVNGVHTGTMWVNCYGYIDPLVGFSGTKLSGYGYKGTAAHMDTYLYTKSIYMQL</sequence>
<accession>A0A328HJF7</accession>
<evidence type="ECO:0000313" key="7">
    <source>
        <dbReference type="Proteomes" id="UP000249166"/>
    </source>
</evidence>
<feature type="active site" evidence="3">
    <location>
        <position position="269"/>
    </location>
</feature>
<dbReference type="AlphaFoldDB" id="A0A328HJF7"/>
<dbReference type="Gene3D" id="3.40.605.10">
    <property type="entry name" value="Aldehyde Dehydrogenase, Chain A, domain 1"/>
    <property type="match status" value="1"/>
</dbReference>
<evidence type="ECO:0000259" key="5">
    <source>
        <dbReference type="Pfam" id="PF00171"/>
    </source>
</evidence>
<dbReference type="InterPro" id="IPR016162">
    <property type="entry name" value="Ald_DH_N"/>
</dbReference>
<comment type="similarity">
    <text evidence="1 4">Belongs to the aldehyde dehydrogenase family.</text>
</comment>
<dbReference type="Gene3D" id="3.40.309.10">
    <property type="entry name" value="Aldehyde Dehydrogenase, Chain A, domain 2"/>
    <property type="match status" value="1"/>
</dbReference>
<dbReference type="FunFam" id="3.40.605.10:FF:000007">
    <property type="entry name" value="NAD/NADP-dependent betaine aldehyde dehydrogenase"/>
    <property type="match status" value="1"/>
</dbReference>
<dbReference type="InterPro" id="IPR015590">
    <property type="entry name" value="Aldehyde_DH_dom"/>
</dbReference>
<protein>
    <submittedName>
        <fullName evidence="6">Betaine-aldehyde dehydrogenase</fullName>
    </submittedName>
</protein>
<evidence type="ECO:0000256" key="2">
    <source>
        <dbReference type="ARBA" id="ARBA00023002"/>
    </source>
</evidence>
<evidence type="ECO:0000313" key="6">
    <source>
        <dbReference type="EMBL" id="RAM37370.1"/>
    </source>
</evidence>
<dbReference type="RefSeq" id="WP_111903974.1">
    <property type="nucleotide sequence ID" value="NZ_QLNP01000074.1"/>
</dbReference>
<dbReference type="InterPro" id="IPR016161">
    <property type="entry name" value="Ald_DH/histidinol_DH"/>
</dbReference>
<gene>
    <name evidence="6" type="ORF">DBZ45_11235</name>
</gene>
<dbReference type="GO" id="GO:0016620">
    <property type="term" value="F:oxidoreductase activity, acting on the aldehyde or oxo group of donors, NAD or NADP as acceptor"/>
    <property type="evidence" value="ECO:0007669"/>
    <property type="project" value="InterPro"/>
</dbReference>
<proteinExistence type="inferred from homology"/>
<dbReference type="SUPFAM" id="SSF53720">
    <property type="entry name" value="ALDH-like"/>
    <property type="match status" value="1"/>
</dbReference>
<organism evidence="6 7">
    <name type="scientific">Arthrobacter globiformis</name>
    <dbReference type="NCBI Taxonomy" id="1665"/>
    <lineage>
        <taxon>Bacteria</taxon>
        <taxon>Bacillati</taxon>
        <taxon>Actinomycetota</taxon>
        <taxon>Actinomycetes</taxon>
        <taxon>Micrococcales</taxon>
        <taxon>Micrococcaceae</taxon>
        <taxon>Arthrobacter</taxon>
    </lineage>
</organism>
<dbReference type="Proteomes" id="UP000249166">
    <property type="component" value="Unassembled WGS sequence"/>
</dbReference>
<dbReference type="InterPro" id="IPR016163">
    <property type="entry name" value="Ald_DH_C"/>
</dbReference>
<reference evidence="6 7" key="1">
    <citation type="submission" date="2018-04" db="EMBL/GenBank/DDBJ databases">
        <title>Bacteria isolated from cave deposits of Manipur.</title>
        <authorList>
            <person name="Sahoo D."/>
            <person name="Sarangthem I."/>
            <person name="Nandeibam J."/>
        </authorList>
    </citation>
    <scope>NUCLEOTIDE SEQUENCE [LARGE SCALE GENOMIC DNA]</scope>
    <source>
        <strain evidence="7">mrc11</strain>
    </source>
</reference>
<feature type="domain" description="Aldehyde dehydrogenase" evidence="5">
    <location>
        <begin position="33"/>
        <end position="495"/>
    </location>
</feature>
<dbReference type="OrthoDB" id="6882680at2"/>
<evidence type="ECO:0000256" key="3">
    <source>
        <dbReference type="PROSITE-ProRule" id="PRU10007"/>
    </source>
</evidence>
<evidence type="ECO:0000256" key="1">
    <source>
        <dbReference type="ARBA" id="ARBA00009986"/>
    </source>
</evidence>
<dbReference type="InterPro" id="IPR029510">
    <property type="entry name" value="Ald_DH_CS_GLU"/>
</dbReference>
<evidence type="ECO:0000256" key="4">
    <source>
        <dbReference type="RuleBase" id="RU003345"/>
    </source>
</evidence>
<keyword evidence="2 4" id="KW-0560">Oxidoreductase</keyword>
<dbReference type="PANTHER" id="PTHR11699">
    <property type="entry name" value="ALDEHYDE DEHYDROGENASE-RELATED"/>
    <property type="match status" value="1"/>
</dbReference>
<dbReference type="PROSITE" id="PS00687">
    <property type="entry name" value="ALDEHYDE_DEHYDR_GLU"/>
    <property type="match status" value="1"/>
</dbReference>
<dbReference type="EMBL" id="QLNP01000074">
    <property type="protein sequence ID" value="RAM37370.1"/>
    <property type="molecule type" value="Genomic_DNA"/>
</dbReference>